<evidence type="ECO:0000256" key="5">
    <source>
        <dbReference type="ARBA" id="ARBA00025012"/>
    </source>
</evidence>
<dbReference type="InterPro" id="IPR013539">
    <property type="entry name" value="PurB_C"/>
</dbReference>
<dbReference type="Pfam" id="PF08328">
    <property type="entry name" value="ASL_C"/>
    <property type="match status" value="1"/>
</dbReference>
<dbReference type="InterPro" id="IPR020557">
    <property type="entry name" value="Fumarate_lyase_CS"/>
</dbReference>
<dbReference type="InterPro" id="IPR024083">
    <property type="entry name" value="Fumarase/histidase_N"/>
</dbReference>
<dbReference type="Proteomes" id="UP000004946">
    <property type="component" value="Chromosome"/>
</dbReference>
<dbReference type="GO" id="GO:0004018">
    <property type="term" value="F:N6-(1,2-dicarboxyethyl)AMP AMP-lyase (fumarate-forming) activity"/>
    <property type="evidence" value="ECO:0007669"/>
    <property type="project" value="InterPro"/>
</dbReference>
<dbReference type="NCBIfam" id="NF006764">
    <property type="entry name" value="PRK09285.1"/>
    <property type="match status" value="1"/>
</dbReference>
<evidence type="ECO:0000256" key="4">
    <source>
        <dbReference type="ARBA" id="ARBA00023239"/>
    </source>
</evidence>
<dbReference type="EMBL" id="AEON01000001">
    <property type="protein sequence ID" value="EFT84214.1"/>
    <property type="molecule type" value="Genomic_DNA"/>
</dbReference>
<dbReference type="SUPFAM" id="SSF48557">
    <property type="entry name" value="L-aspartase-like"/>
    <property type="match status" value="1"/>
</dbReference>
<feature type="domain" description="Fumarate lyase N-terminal" evidence="6">
    <location>
        <begin position="17"/>
        <end position="328"/>
    </location>
</feature>
<evidence type="ECO:0000259" key="6">
    <source>
        <dbReference type="Pfam" id="PF00206"/>
    </source>
</evidence>
<keyword evidence="9" id="KW-1185">Reference proteome</keyword>
<dbReference type="KEGG" id="pdo:PSDT_0450"/>
<dbReference type="Gene3D" id="1.10.40.30">
    <property type="entry name" value="Fumarase/aspartase (C-terminal domain)"/>
    <property type="match status" value="1"/>
</dbReference>
<dbReference type="HOGENOM" id="CLU_025566_2_0_11"/>
<comment type="pathway">
    <text evidence="1">Purine metabolism; IMP biosynthesis via de novo pathway; 5-amino-1-(5-phospho-D-ribosyl)imidazole-4-carboxamide from 5-amino-1-(5-phospho-D-ribosyl)imidazole-4-carboxylate: step 2/2.</text>
</comment>
<dbReference type="InterPro" id="IPR022761">
    <property type="entry name" value="Fumarate_lyase_N"/>
</dbReference>
<name>E6K0E1_PARDN</name>
<dbReference type="GO" id="GO:0006188">
    <property type="term" value="P:IMP biosynthetic process"/>
    <property type="evidence" value="ECO:0007669"/>
    <property type="project" value="InterPro"/>
</dbReference>
<evidence type="ECO:0000313" key="9">
    <source>
        <dbReference type="Proteomes" id="UP000004946"/>
    </source>
</evidence>
<feature type="domain" description="Adenylosuccinate lyase PurB C-terminal" evidence="7">
    <location>
        <begin position="350"/>
        <end position="469"/>
    </location>
</feature>
<dbReference type="PROSITE" id="PS00163">
    <property type="entry name" value="FUMARATE_LYASES"/>
    <property type="match status" value="1"/>
</dbReference>
<dbReference type="RefSeq" id="WP_006289818.1">
    <property type="nucleotide sequence ID" value="NZ_AP012333.1"/>
</dbReference>
<gene>
    <name evidence="8" type="ORF">HMPREF0620_1219</name>
</gene>
<dbReference type="Pfam" id="PF00206">
    <property type="entry name" value="Lyase_1"/>
    <property type="match status" value="1"/>
</dbReference>
<evidence type="ECO:0000256" key="1">
    <source>
        <dbReference type="ARBA" id="ARBA00004706"/>
    </source>
</evidence>
<reference evidence="8 9" key="1">
    <citation type="submission" date="2010-12" db="EMBL/GenBank/DDBJ databases">
        <authorList>
            <person name="Muzny D."/>
            <person name="Qin X."/>
            <person name="Buhay C."/>
            <person name="Dugan-Rocha S."/>
            <person name="Ding Y."/>
            <person name="Chen G."/>
            <person name="Hawes A."/>
            <person name="Holder M."/>
            <person name="Jhangiani S."/>
            <person name="Johnson A."/>
            <person name="Khan Z."/>
            <person name="Li Z."/>
            <person name="Liu W."/>
            <person name="Liu X."/>
            <person name="Perez L."/>
            <person name="Shen H."/>
            <person name="Wang Q."/>
            <person name="Watt J."/>
            <person name="Xi L."/>
            <person name="Xin Y."/>
            <person name="Zhou J."/>
            <person name="Deng J."/>
            <person name="Jiang H."/>
            <person name="Liu Y."/>
            <person name="Qu J."/>
            <person name="Song X.-Z."/>
            <person name="Zhang L."/>
            <person name="Villasana D."/>
            <person name="Johnson A."/>
            <person name="Liu J."/>
            <person name="Liyanage D."/>
            <person name="Lorensuhewa L."/>
            <person name="Robinson T."/>
            <person name="Song A."/>
            <person name="Song B.-B."/>
            <person name="Dinh H."/>
            <person name="Thornton R."/>
            <person name="Coyle M."/>
            <person name="Francisco L."/>
            <person name="Jackson L."/>
            <person name="Javaid M."/>
            <person name="Korchina V."/>
            <person name="Kovar C."/>
            <person name="Mata R."/>
            <person name="Mathew T."/>
            <person name="Ngo R."/>
            <person name="Nguyen L."/>
            <person name="Nguyen N."/>
            <person name="Okwuonu G."/>
            <person name="Ongeri F."/>
            <person name="Pham C."/>
            <person name="Simmons D."/>
            <person name="Wilczek-Boney K."/>
            <person name="Hale W."/>
            <person name="Jakkamsetti A."/>
            <person name="Pham P."/>
            <person name="Ruth R."/>
            <person name="San Lucas F."/>
            <person name="Warren J."/>
            <person name="Zhang J."/>
            <person name="Zhao Z."/>
            <person name="Zhou C."/>
            <person name="Zhu D."/>
            <person name="Lee S."/>
            <person name="Bess C."/>
            <person name="Blankenburg K."/>
            <person name="Forbes L."/>
            <person name="Fu Q."/>
            <person name="Gubbala S."/>
            <person name="Hirani K."/>
            <person name="Jayaseelan J.C."/>
            <person name="Lara F."/>
            <person name="Munidasa M."/>
            <person name="Palculict T."/>
            <person name="Patil S."/>
            <person name="Pu L.-L."/>
            <person name="Saada N."/>
            <person name="Tang L."/>
            <person name="Weissenberger G."/>
            <person name="Zhu Y."/>
            <person name="Hemphill L."/>
            <person name="Shang Y."/>
            <person name="Youmans B."/>
            <person name="Ayvaz T."/>
            <person name="Ross M."/>
            <person name="Santibanez J."/>
            <person name="Aqrawi P."/>
            <person name="Gross S."/>
            <person name="Joshi V."/>
            <person name="Fowler G."/>
            <person name="Nazareth L."/>
            <person name="Reid J."/>
            <person name="Worley K."/>
            <person name="Petrosino J."/>
            <person name="Highlander S."/>
            <person name="Gibbs R."/>
        </authorList>
    </citation>
    <scope>NUCLEOTIDE SEQUENCE [LARGE SCALE GENOMIC DNA]</scope>
    <source>
        <strain evidence="8 9">DSM 10105</strain>
    </source>
</reference>
<dbReference type="PANTHER" id="PTHR43411">
    <property type="entry name" value="ADENYLOSUCCINATE LYASE"/>
    <property type="match status" value="1"/>
</dbReference>
<dbReference type="InterPro" id="IPR000362">
    <property type="entry name" value="Fumarate_lyase_fam"/>
</dbReference>
<dbReference type="InterPro" id="IPR008948">
    <property type="entry name" value="L-Aspartase-like"/>
</dbReference>
<dbReference type="Gene3D" id="1.10.275.10">
    <property type="entry name" value="Fumarase/aspartase (N-terminal domain)"/>
    <property type="match status" value="1"/>
</dbReference>
<organism evidence="8 9">
    <name type="scientific">Parascardovia denticolens DSM 10105 = JCM 12538</name>
    <dbReference type="NCBI Taxonomy" id="864564"/>
    <lineage>
        <taxon>Bacteria</taxon>
        <taxon>Bacillati</taxon>
        <taxon>Actinomycetota</taxon>
        <taxon>Actinomycetes</taxon>
        <taxon>Bifidobacteriales</taxon>
        <taxon>Bifidobacteriaceae</taxon>
        <taxon>Parascardovia</taxon>
    </lineage>
</organism>
<evidence type="ECO:0000256" key="3">
    <source>
        <dbReference type="ARBA" id="ARBA00022755"/>
    </source>
</evidence>
<comment type="function">
    <text evidence="5">Catalyzes two reactions in de novo purine nucleotide biosynthesis. Catalyzes the breakdown of 5-aminoimidazole- (N-succinylocarboxamide) ribotide (SAICAR or 2-[5-amino-1-(5-phospho-beta-D-ribosyl)imidazole-4-carboxamido]succinate) to 5-aminoimidazole-4-carboxamide ribotide (AICAR or 5-amino-1-(5-phospho-beta-D-ribosyl)imidazole-4-carboxamide) and fumarate, and of adenylosuccinate (ADS or N(6)-(1,2-dicarboxyethyl)-AMP) to adenosine monophosphate (AMP) and fumarate.</text>
</comment>
<evidence type="ECO:0000313" key="8">
    <source>
        <dbReference type="EMBL" id="EFT84214.1"/>
    </source>
</evidence>
<dbReference type="PATRIC" id="fig|864564.6.peg.494"/>
<evidence type="ECO:0000259" key="7">
    <source>
        <dbReference type="Pfam" id="PF08328"/>
    </source>
</evidence>
<accession>E6K0E1</accession>
<dbReference type="PRINTS" id="PR00149">
    <property type="entry name" value="FUMRATELYASE"/>
</dbReference>
<dbReference type="Gene3D" id="1.20.200.10">
    <property type="entry name" value="Fumarase/aspartase (Central domain)"/>
    <property type="match status" value="1"/>
</dbReference>
<comment type="pathway">
    <text evidence="2">Purine metabolism; AMP biosynthesis via de novo pathway; AMP from IMP: step 2/2.</text>
</comment>
<comment type="caution">
    <text evidence="8">The sequence shown here is derived from an EMBL/GenBank/DDBJ whole genome shotgun (WGS) entry which is preliminary data.</text>
</comment>
<dbReference type="eggNOG" id="COG0015">
    <property type="taxonomic scope" value="Bacteria"/>
</dbReference>
<proteinExistence type="predicted"/>
<keyword evidence="3" id="KW-0658">Purine biosynthesis</keyword>
<keyword evidence="4 8" id="KW-0456">Lyase</keyword>
<dbReference type="InterPro" id="IPR047136">
    <property type="entry name" value="PurB_bact"/>
</dbReference>
<evidence type="ECO:0000256" key="2">
    <source>
        <dbReference type="ARBA" id="ARBA00004734"/>
    </source>
</evidence>
<dbReference type="AlphaFoldDB" id="E6K0E1"/>
<sequence length="493" mass="54590">MELAEITPGLALSPLDGRYQAQTLPLVEYLSEAALNRERMVVEVEWMIHLANGSHDADADSRIPGVSPLTAEEIAYLHAIPEDFGAEGIEELAEIEAVTHHDVKAVEYYIDRRLDAAAQSLGESSQLPRLKPLVHFSCTSEDINNLSYALCLKQAVEKVWHPRIQELLDKLDSASQKFASTPLLSLTHGQPATPTTLGKELAVYVYRLNRQLAKVDGQEYLGKINGATGTFGAHSVALPQVDWISVSRSFVEDRLHLTWNPLTTQIESHDWQAELYSTMSHINHILHNLAVDIWMYISRGVFAQVPVKGATGSSTMPHKVNPIRFENAEANLELSCALFDSLSATLVETRWQRDLTDSTAQRNIGTAFGYNLLALYNLTGGLDSIHPDESTMEAELESNWEVLGEPIQTAMRAAALEGREGMGNPYERVKELMRGKRINQADVESFIATLNFDPETSQRLAALTPRTYVGLAADLVAFREVRGKESQSTKAGQ</sequence>
<dbReference type="PANTHER" id="PTHR43411:SF1">
    <property type="entry name" value="ADENYLOSUCCINATE LYASE"/>
    <property type="match status" value="1"/>
</dbReference>
<protein>
    <submittedName>
        <fullName evidence="8">Lyase</fullName>
    </submittedName>
</protein>